<dbReference type="EMBL" id="JAJVCN010000002">
    <property type="protein sequence ID" value="MCE7005603.1"/>
    <property type="molecule type" value="Genomic_DNA"/>
</dbReference>
<name>A0ABS8ZCL3_9PSEU</name>
<reference evidence="3 4" key="1">
    <citation type="submission" date="2021-12" db="EMBL/GenBank/DDBJ databases">
        <title>Genome sequence of Kibdelosporangium philippinense ATCC 49844.</title>
        <authorList>
            <person name="Fedorov E.A."/>
            <person name="Omeragic M."/>
            <person name="Shalygina K.F."/>
            <person name="Maclea K.S."/>
        </authorList>
    </citation>
    <scope>NUCLEOTIDE SEQUENCE [LARGE SCALE GENOMIC DNA]</scope>
    <source>
        <strain evidence="3 4">ATCC 49844</strain>
    </source>
</reference>
<dbReference type="RefSeq" id="WP_233727171.1">
    <property type="nucleotide sequence ID" value="NZ_JAJVCN010000002.1"/>
</dbReference>
<comment type="caution">
    <text evidence="3">The sequence shown here is derived from an EMBL/GenBank/DDBJ whole genome shotgun (WGS) entry which is preliminary data.</text>
</comment>
<accession>A0ABS8ZCL3</accession>
<proteinExistence type="predicted"/>
<feature type="region of interest" description="Disordered" evidence="1">
    <location>
        <begin position="58"/>
        <end position="95"/>
    </location>
</feature>
<dbReference type="Proteomes" id="UP001521150">
    <property type="component" value="Unassembled WGS sequence"/>
</dbReference>
<evidence type="ECO:0000256" key="2">
    <source>
        <dbReference type="SAM" id="Phobius"/>
    </source>
</evidence>
<evidence type="ECO:0000313" key="3">
    <source>
        <dbReference type="EMBL" id="MCE7005603.1"/>
    </source>
</evidence>
<keyword evidence="2" id="KW-0472">Membrane</keyword>
<evidence type="ECO:0000313" key="4">
    <source>
        <dbReference type="Proteomes" id="UP001521150"/>
    </source>
</evidence>
<gene>
    <name evidence="3" type="ORF">LWC34_22645</name>
</gene>
<organism evidence="3 4">
    <name type="scientific">Kibdelosporangium philippinense</name>
    <dbReference type="NCBI Taxonomy" id="211113"/>
    <lineage>
        <taxon>Bacteria</taxon>
        <taxon>Bacillati</taxon>
        <taxon>Actinomycetota</taxon>
        <taxon>Actinomycetes</taxon>
        <taxon>Pseudonocardiales</taxon>
        <taxon>Pseudonocardiaceae</taxon>
        <taxon>Kibdelosporangium</taxon>
    </lineage>
</organism>
<feature type="transmembrane region" description="Helical" evidence="2">
    <location>
        <begin position="29"/>
        <end position="48"/>
    </location>
</feature>
<feature type="compositionally biased region" description="Gly residues" evidence="1">
    <location>
        <begin position="67"/>
        <end position="94"/>
    </location>
</feature>
<protein>
    <recommendedName>
        <fullName evidence="5">DUF5666 domain-containing protein</fullName>
    </recommendedName>
</protein>
<keyword evidence="2" id="KW-1133">Transmembrane helix</keyword>
<evidence type="ECO:0008006" key="5">
    <source>
        <dbReference type="Google" id="ProtNLM"/>
    </source>
</evidence>
<evidence type="ECO:0000256" key="1">
    <source>
        <dbReference type="SAM" id="MobiDB-lite"/>
    </source>
</evidence>
<sequence length="163" mass="16373">MTEPQQTPAPLPGDLDQELSQAKRGLSKVTIGLGVVVLALVAFFGGVWTHSAVAGSSTAAAAQPQRPGGGGGMRIGPGGGGQGQGGGQFRGGTMGTVDRIEGNAIYVKLPDGTETKVTTSDTTKVETTVEGKLSDITPGSSVLVQGQRAEDGVTANTITKRPS</sequence>
<keyword evidence="4" id="KW-1185">Reference proteome</keyword>
<keyword evidence="2" id="KW-0812">Transmembrane</keyword>